<dbReference type="InterPro" id="IPR037944">
    <property type="entry name" value="PRX5-like"/>
</dbReference>
<dbReference type="InterPro" id="IPR036249">
    <property type="entry name" value="Thioredoxin-like_sf"/>
</dbReference>
<evidence type="ECO:0000256" key="3">
    <source>
        <dbReference type="ARBA" id="ARBA00022862"/>
    </source>
</evidence>
<evidence type="ECO:0000256" key="5">
    <source>
        <dbReference type="ARBA" id="ARBA00023284"/>
    </source>
</evidence>
<evidence type="ECO:0000259" key="8">
    <source>
        <dbReference type="PROSITE" id="PS51352"/>
    </source>
</evidence>
<dbReference type="PANTHER" id="PTHR10430:SF39">
    <property type="entry name" value="PEROXISOMAL MEMBRANE ASSOCIATED PROTEIN 20"/>
    <property type="match status" value="1"/>
</dbReference>
<evidence type="ECO:0000256" key="7">
    <source>
        <dbReference type="RuleBase" id="RU366011"/>
    </source>
</evidence>
<evidence type="ECO:0000256" key="1">
    <source>
        <dbReference type="ARBA" id="ARBA00010505"/>
    </source>
</evidence>
<accession>A0A8H6RSW8</accession>
<dbReference type="GO" id="GO:0005829">
    <property type="term" value="C:cytosol"/>
    <property type="evidence" value="ECO:0007669"/>
    <property type="project" value="TreeGrafter"/>
</dbReference>
<dbReference type="Pfam" id="PF08534">
    <property type="entry name" value="Redoxin"/>
    <property type="match status" value="1"/>
</dbReference>
<dbReference type="PROSITE" id="PS51352">
    <property type="entry name" value="THIOREDOXIN_2"/>
    <property type="match status" value="1"/>
</dbReference>
<evidence type="ECO:0000313" key="10">
    <source>
        <dbReference type="Proteomes" id="UP000660729"/>
    </source>
</evidence>
<dbReference type="Gene3D" id="3.40.30.10">
    <property type="entry name" value="Glutaredoxin"/>
    <property type="match status" value="1"/>
</dbReference>
<dbReference type="GO" id="GO:0008379">
    <property type="term" value="F:thioredoxin peroxidase activity"/>
    <property type="evidence" value="ECO:0007669"/>
    <property type="project" value="InterPro"/>
</dbReference>
<keyword evidence="2 7" id="KW-0575">Peroxidase</keyword>
<sequence length="197" mass="21704">MTLRRKMLTMIPISRPTYFAARRILSAHETSFRERFHKSSATMVKVGDTIPNVELFEGAPDKKVDIGKELSSGKGLIVTIPAAYSPHCTASHIPGYIANPKLKDAGKVFVVSINDPFVMKAWSEQLDPEYKSGIRYLGDVHGELIKALDLEFDSKAIFGVNRSKRAAIRVQDGKVESFEVEPDNVGVSVTAAEKILA</sequence>
<gene>
    <name evidence="9" type="ORF">HII31_01150</name>
</gene>
<organism evidence="9 10">
    <name type="scientific">Pseudocercospora fuligena</name>
    <dbReference type="NCBI Taxonomy" id="685502"/>
    <lineage>
        <taxon>Eukaryota</taxon>
        <taxon>Fungi</taxon>
        <taxon>Dikarya</taxon>
        <taxon>Ascomycota</taxon>
        <taxon>Pezizomycotina</taxon>
        <taxon>Dothideomycetes</taxon>
        <taxon>Dothideomycetidae</taxon>
        <taxon>Mycosphaerellales</taxon>
        <taxon>Mycosphaerellaceae</taxon>
        <taxon>Pseudocercospora</taxon>
    </lineage>
</organism>
<comment type="caution">
    <text evidence="9">The sequence shown here is derived from an EMBL/GenBank/DDBJ whole genome shotgun (WGS) entry which is preliminary data.</text>
</comment>
<name>A0A8H6RSW8_9PEZI</name>
<dbReference type="Proteomes" id="UP000660729">
    <property type="component" value="Unassembled WGS sequence"/>
</dbReference>
<dbReference type="GO" id="GO:0005777">
    <property type="term" value="C:peroxisome"/>
    <property type="evidence" value="ECO:0007669"/>
    <property type="project" value="TreeGrafter"/>
</dbReference>
<dbReference type="EMBL" id="JABCIY010000015">
    <property type="protein sequence ID" value="KAF7197340.1"/>
    <property type="molecule type" value="Genomic_DNA"/>
</dbReference>
<dbReference type="SUPFAM" id="SSF52833">
    <property type="entry name" value="Thioredoxin-like"/>
    <property type="match status" value="1"/>
</dbReference>
<evidence type="ECO:0000313" key="9">
    <source>
        <dbReference type="EMBL" id="KAF7197340.1"/>
    </source>
</evidence>
<evidence type="ECO:0000256" key="2">
    <source>
        <dbReference type="ARBA" id="ARBA00022559"/>
    </source>
</evidence>
<dbReference type="InterPro" id="IPR013766">
    <property type="entry name" value="Thioredoxin_domain"/>
</dbReference>
<feature type="domain" description="Thioredoxin" evidence="8">
    <location>
        <begin position="44"/>
        <end position="197"/>
    </location>
</feature>
<dbReference type="InterPro" id="IPR013740">
    <property type="entry name" value="Redoxin"/>
</dbReference>
<feature type="active site" description="Cysteine sulfenic acid (-SOH) intermediate" evidence="6">
    <location>
        <position position="88"/>
    </location>
</feature>
<protein>
    <submittedName>
        <fullName evidence="9">Peroxisomal membrane associated protein 20</fullName>
    </submittedName>
</protein>
<dbReference type="PANTHER" id="PTHR10430">
    <property type="entry name" value="PEROXIREDOXIN"/>
    <property type="match status" value="1"/>
</dbReference>
<dbReference type="GO" id="GO:0045454">
    <property type="term" value="P:cell redox homeostasis"/>
    <property type="evidence" value="ECO:0007669"/>
    <property type="project" value="TreeGrafter"/>
</dbReference>
<comment type="similarity">
    <text evidence="1 7">Belongs to the peroxiredoxin family. Prx5 subfamily.</text>
</comment>
<proteinExistence type="inferred from homology"/>
<keyword evidence="10" id="KW-1185">Reference proteome</keyword>
<dbReference type="CDD" id="cd03013">
    <property type="entry name" value="PRX5_like"/>
    <property type="match status" value="1"/>
</dbReference>
<evidence type="ECO:0000256" key="6">
    <source>
        <dbReference type="PIRSR" id="PIRSR637944-1"/>
    </source>
</evidence>
<reference evidence="9" key="1">
    <citation type="submission" date="2020-04" db="EMBL/GenBank/DDBJ databases">
        <title>Draft genome resource of the tomato pathogen Pseudocercospora fuligena.</title>
        <authorList>
            <person name="Zaccaron A."/>
        </authorList>
    </citation>
    <scope>NUCLEOTIDE SEQUENCE</scope>
    <source>
        <strain evidence="9">PF001</strain>
    </source>
</reference>
<dbReference type="AlphaFoldDB" id="A0A8H6RSW8"/>
<comment type="function">
    <text evidence="7">Thiol-specific peroxidase that catalyzes the reduction of hydrogen peroxide and organic hydroperoxides to water and alcohols, respectively. Plays a role in cell protection against oxidative stress by detoxifying peroxides.</text>
</comment>
<dbReference type="GO" id="GO:0034599">
    <property type="term" value="P:cellular response to oxidative stress"/>
    <property type="evidence" value="ECO:0007669"/>
    <property type="project" value="InterPro"/>
</dbReference>
<keyword evidence="5 7" id="KW-0676">Redox-active center</keyword>
<evidence type="ECO:0000256" key="4">
    <source>
        <dbReference type="ARBA" id="ARBA00023002"/>
    </source>
</evidence>
<keyword evidence="3 7" id="KW-0049">Antioxidant</keyword>
<dbReference type="GO" id="GO:0042744">
    <property type="term" value="P:hydrogen peroxide catabolic process"/>
    <property type="evidence" value="ECO:0007669"/>
    <property type="project" value="TreeGrafter"/>
</dbReference>
<dbReference type="GO" id="GO:0005739">
    <property type="term" value="C:mitochondrion"/>
    <property type="evidence" value="ECO:0007669"/>
    <property type="project" value="TreeGrafter"/>
</dbReference>
<dbReference type="FunFam" id="3.40.30.10:FF:000159">
    <property type="entry name" value="Peroxiredoxin"/>
    <property type="match status" value="1"/>
</dbReference>
<dbReference type="OrthoDB" id="1882547at2759"/>
<keyword evidence="4 7" id="KW-0560">Oxidoreductase</keyword>